<feature type="domain" description="FdhE central" evidence="1">
    <location>
        <begin position="172"/>
        <end position="206"/>
    </location>
</feature>
<dbReference type="PANTHER" id="PTHR37689">
    <property type="entry name" value="PROTEIN FDHE"/>
    <property type="match status" value="1"/>
</dbReference>
<protein>
    <recommendedName>
        <fullName evidence="1">FdhE central domain-containing protein</fullName>
    </recommendedName>
</protein>
<dbReference type="GO" id="GO:0008199">
    <property type="term" value="F:ferric iron binding"/>
    <property type="evidence" value="ECO:0007669"/>
    <property type="project" value="TreeGrafter"/>
</dbReference>
<gene>
    <name evidence="2" type="ORF">S01H1_09380</name>
</gene>
<dbReference type="InterPro" id="IPR024064">
    <property type="entry name" value="FdhE-like_sf"/>
</dbReference>
<dbReference type="InterPro" id="IPR006452">
    <property type="entry name" value="Formate_DH_accessory"/>
</dbReference>
<dbReference type="EMBL" id="BARS01004795">
    <property type="protein sequence ID" value="GAF83498.1"/>
    <property type="molecule type" value="Genomic_DNA"/>
</dbReference>
<name>X0SQY2_9ZZZZ</name>
<reference evidence="2" key="1">
    <citation type="journal article" date="2014" name="Front. Microbiol.">
        <title>High frequency of phylogenetically diverse reductive dehalogenase-homologous genes in deep subseafloor sedimentary metagenomes.</title>
        <authorList>
            <person name="Kawai M."/>
            <person name="Futagami T."/>
            <person name="Toyoda A."/>
            <person name="Takaki Y."/>
            <person name="Nishi S."/>
            <person name="Hori S."/>
            <person name="Arai W."/>
            <person name="Tsubouchi T."/>
            <person name="Morono Y."/>
            <person name="Uchiyama I."/>
            <person name="Ito T."/>
            <person name="Fujiyama A."/>
            <person name="Inagaki F."/>
            <person name="Takami H."/>
        </authorList>
    </citation>
    <scope>NUCLEOTIDE SEQUENCE</scope>
    <source>
        <strain evidence="2">Expedition CK06-06</strain>
    </source>
</reference>
<dbReference type="GO" id="GO:0005829">
    <property type="term" value="C:cytosol"/>
    <property type="evidence" value="ECO:0007669"/>
    <property type="project" value="TreeGrafter"/>
</dbReference>
<evidence type="ECO:0000259" key="1">
    <source>
        <dbReference type="Pfam" id="PF24859"/>
    </source>
</evidence>
<feature type="non-terminal residue" evidence="2">
    <location>
        <position position="1"/>
    </location>
</feature>
<sequence>TLMSDELLAQIDRLIQKRPIYKEALSVYRDLMIFLNEIEPEVTYVMKDELVHDIKVKEGFPLFSREDLPIDPRAASSLFHRLLEHLSSKKRKDKDALKKALNKAQTNSNWIKSVIAAFLSRDETTVISMAKEVTLEPMVLKFLTHIALKPSLNTLKESVDERIQKDGWNYGYCPLCGSSPDMAYLNEEGKRFLHCELCGYEWYYPRVKCPFCENDKPKELGYFVSEEEEGFRVDFCKKCNRYVKTLDMRIIELPAPLELENLMTLHLDMLAHEQGFKPYHSQTTDLQKTTLP</sequence>
<dbReference type="SUPFAM" id="SSF144020">
    <property type="entry name" value="FdhE-like"/>
    <property type="match status" value="1"/>
</dbReference>
<dbReference type="Gene3D" id="3.90.1670.10">
    <property type="entry name" value="FdhE-like domain"/>
    <property type="match status" value="1"/>
</dbReference>
<dbReference type="AlphaFoldDB" id="X0SQY2"/>
<comment type="caution">
    <text evidence="2">The sequence shown here is derived from an EMBL/GenBank/DDBJ whole genome shotgun (WGS) entry which is preliminary data.</text>
</comment>
<dbReference type="GO" id="GO:0051604">
    <property type="term" value="P:protein maturation"/>
    <property type="evidence" value="ECO:0007669"/>
    <property type="project" value="TreeGrafter"/>
</dbReference>
<dbReference type="InterPro" id="IPR056797">
    <property type="entry name" value="FdhE_central"/>
</dbReference>
<dbReference type="Pfam" id="PF24859">
    <property type="entry name" value="FdhE_central"/>
    <property type="match status" value="1"/>
</dbReference>
<evidence type="ECO:0000313" key="2">
    <source>
        <dbReference type="EMBL" id="GAF83498.1"/>
    </source>
</evidence>
<dbReference type="PANTHER" id="PTHR37689:SF1">
    <property type="entry name" value="PROTEIN FDHE"/>
    <property type="match status" value="1"/>
</dbReference>
<dbReference type="CDD" id="cd16341">
    <property type="entry name" value="FdhE"/>
    <property type="match status" value="1"/>
</dbReference>
<proteinExistence type="predicted"/>
<accession>X0SQY2</accession>
<organism evidence="2">
    <name type="scientific">marine sediment metagenome</name>
    <dbReference type="NCBI Taxonomy" id="412755"/>
    <lineage>
        <taxon>unclassified sequences</taxon>
        <taxon>metagenomes</taxon>
        <taxon>ecological metagenomes</taxon>
    </lineage>
</organism>